<dbReference type="InterPro" id="IPR036038">
    <property type="entry name" value="Aminotransferase-like"/>
</dbReference>
<evidence type="ECO:0000256" key="2">
    <source>
        <dbReference type="ARBA" id="ARBA00009320"/>
    </source>
</evidence>
<dbReference type="Proteomes" id="UP000318521">
    <property type="component" value="Unassembled WGS sequence"/>
</dbReference>
<proteinExistence type="inferred from homology"/>
<keyword evidence="4 6" id="KW-0663">Pyridoxal phosphate</keyword>
<dbReference type="InterPro" id="IPR001544">
    <property type="entry name" value="Aminotrans_IV"/>
</dbReference>
<accession>A0A553ZU81</accession>
<dbReference type="AlphaFoldDB" id="A0A553ZU81"/>
<dbReference type="RefSeq" id="WP_143850265.1">
    <property type="nucleotide sequence ID" value="NZ_VLXZ01000015.1"/>
</dbReference>
<comment type="similarity">
    <text evidence="2 5">Belongs to the class-IV pyridoxal-phosphate-dependent aminotransferase family.</text>
</comment>
<evidence type="ECO:0000256" key="1">
    <source>
        <dbReference type="ARBA" id="ARBA00001933"/>
    </source>
</evidence>
<reference evidence="7 8" key="1">
    <citation type="submission" date="2019-07" db="EMBL/GenBank/DDBJ databases">
        <authorList>
            <person name="Park Y.J."/>
            <person name="Jeong S.E."/>
            <person name="Jung H.S."/>
        </authorList>
    </citation>
    <scope>NUCLEOTIDE SEQUENCE [LARGE SCALE GENOMIC DNA]</scope>
    <source>
        <strain evidence="8">P16(2019)</strain>
    </source>
</reference>
<dbReference type="GO" id="GO:0046394">
    <property type="term" value="P:carboxylic acid biosynthetic process"/>
    <property type="evidence" value="ECO:0007669"/>
    <property type="project" value="UniProtKB-ARBA"/>
</dbReference>
<name>A0A553ZU81_9BACI</name>
<comment type="cofactor">
    <cofactor evidence="1 6">
        <name>pyridoxal 5'-phosphate</name>
        <dbReference type="ChEBI" id="CHEBI:597326"/>
    </cofactor>
</comment>
<comment type="subunit">
    <text evidence="3">Homodimer.</text>
</comment>
<protein>
    <submittedName>
        <fullName evidence="7">Aminodeoxychorismate lyase</fullName>
        <ecNumber evidence="7">4.1.3.38</ecNumber>
    </submittedName>
</protein>
<evidence type="ECO:0000313" key="8">
    <source>
        <dbReference type="Proteomes" id="UP000318521"/>
    </source>
</evidence>
<evidence type="ECO:0000256" key="3">
    <source>
        <dbReference type="ARBA" id="ARBA00011738"/>
    </source>
</evidence>
<evidence type="ECO:0000256" key="4">
    <source>
        <dbReference type="ARBA" id="ARBA00022898"/>
    </source>
</evidence>
<dbReference type="InterPro" id="IPR043131">
    <property type="entry name" value="BCAT-like_N"/>
</dbReference>
<dbReference type="InterPro" id="IPR050571">
    <property type="entry name" value="Class-IV_PLP-Dep_Aminotrnsfr"/>
</dbReference>
<dbReference type="Pfam" id="PF01063">
    <property type="entry name" value="Aminotran_4"/>
    <property type="match status" value="1"/>
</dbReference>
<evidence type="ECO:0000256" key="5">
    <source>
        <dbReference type="RuleBase" id="RU004106"/>
    </source>
</evidence>
<keyword evidence="8" id="KW-1185">Reference proteome</keyword>
<evidence type="ECO:0000256" key="6">
    <source>
        <dbReference type="RuleBase" id="RU004516"/>
    </source>
</evidence>
<dbReference type="PANTHER" id="PTHR42743">
    <property type="entry name" value="AMINO-ACID AMINOTRANSFERASE"/>
    <property type="match status" value="1"/>
</dbReference>
<dbReference type="GO" id="GO:0008652">
    <property type="term" value="P:amino acid biosynthetic process"/>
    <property type="evidence" value="ECO:0007669"/>
    <property type="project" value="UniProtKB-ARBA"/>
</dbReference>
<evidence type="ECO:0000313" key="7">
    <source>
        <dbReference type="EMBL" id="TSB45024.1"/>
    </source>
</evidence>
<comment type="caution">
    <text evidence="7">The sequence shown here is derived from an EMBL/GenBank/DDBJ whole genome shotgun (WGS) entry which is preliminary data.</text>
</comment>
<dbReference type="EC" id="4.1.3.38" evidence="7"/>
<dbReference type="InterPro" id="IPR043132">
    <property type="entry name" value="BCAT-like_C"/>
</dbReference>
<organism evidence="7 8">
    <name type="scientific">Alkalicoccobacillus porphyridii</name>
    <dbReference type="NCBI Taxonomy" id="2597270"/>
    <lineage>
        <taxon>Bacteria</taxon>
        <taxon>Bacillati</taxon>
        <taxon>Bacillota</taxon>
        <taxon>Bacilli</taxon>
        <taxon>Bacillales</taxon>
        <taxon>Bacillaceae</taxon>
        <taxon>Alkalicoccobacillus</taxon>
    </lineage>
</organism>
<dbReference type="NCBIfam" id="NF005800">
    <property type="entry name" value="PRK07650.1"/>
    <property type="match status" value="1"/>
</dbReference>
<keyword evidence="7" id="KW-0456">Lyase</keyword>
<dbReference type="InterPro" id="IPR018300">
    <property type="entry name" value="Aminotrans_IV_CS"/>
</dbReference>
<dbReference type="OrthoDB" id="9805628at2"/>
<sequence>MYIYLNGEFVEQTNAKIPIMDHGYLYGLGLFETFRIYNGHPFLLDDHFQRMEEGLKEVGIKWSISRKEALRILQRLLELNQLEDAYVRWNVSAGSEQLGLYTGYYEQPTVSVFMKPLPKQIKDKSIVILNQRRNTPEGTKRLKSHHYLNNALAKREIGDAPHKEGIFLTEAGWVAEGIVSNVFWVKSNKVYTPAVETGILDGVTRRYVLAHLKKTGIPVEEGYFTQEALLQADEAFLTNSIQESVRVESCMEQSYARESTIITELKEAFKRDTNRRWSIAEVGV</sequence>
<gene>
    <name evidence="7" type="primary">pabC</name>
    <name evidence="7" type="ORF">FN960_18040</name>
</gene>
<dbReference type="GO" id="GO:0008696">
    <property type="term" value="F:4-amino-4-deoxychorismate lyase activity"/>
    <property type="evidence" value="ECO:0007669"/>
    <property type="project" value="UniProtKB-EC"/>
</dbReference>
<dbReference type="FunFam" id="3.20.10.10:FF:000002">
    <property type="entry name" value="D-alanine aminotransferase"/>
    <property type="match status" value="1"/>
</dbReference>
<dbReference type="PANTHER" id="PTHR42743:SF11">
    <property type="entry name" value="AMINODEOXYCHORISMATE LYASE"/>
    <property type="match status" value="1"/>
</dbReference>
<dbReference type="SUPFAM" id="SSF56752">
    <property type="entry name" value="D-aminoacid aminotransferase-like PLP-dependent enzymes"/>
    <property type="match status" value="1"/>
</dbReference>
<dbReference type="PROSITE" id="PS00770">
    <property type="entry name" value="AA_TRANSFER_CLASS_4"/>
    <property type="match status" value="1"/>
</dbReference>
<dbReference type="GO" id="GO:0005829">
    <property type="term" value="C:cytosol"/>
    <property type="evidence" value="ECO:0007669"/>
    <property type="project" value="TreeGrafter"/>
</dbReference>
<dbReference type="EMBL" id="VLXZ01000015">
    <property type="protein sequence ID" value="TSB45024.1"/>
    <property type="molecule type" value="Genomic_DNA"/>
</dbReference>
<dbReference type="Gene3D" id="3.30.470.10">
    <property type="match status" value="1"/>
</dbReference>
<dbReference type="Gene3D" id="3.20.10.10">
    <property type="entry name" value="D-amino Acid Aminotransferase, subunit A, domain 2"/>
    <property type="match status" value="1"/>
</dbReference>